<dbReference type="EMBL" id="BPLF01000002">
    <property type="protein sequence ID" value="GIX62821.1"/>
    <property type="molecule type" value="Genomic_DNA"/>
</dbReference>
<name>A0AAV4LRN2_BABCB</name>
<feature type="region of interest" description="Disordered" evidence="1">
    <location>
        <begin position="269"/>
        <end position="302"/>
    </location>
</feature>
<dbReference type="RefSeq" id="XP_067714890.1">
    <property type="nucleotide sequence ID" value="XM_067858789.1"/>
</dbReference>
<keyword evidence="3" id="KW-1185">Reference proteome</keyword>
<accession>A0AAV4LRN2</accession>
<evidence type="ECO:0000313" key="3">
    <source>
        <dbReference type="Proteomes" id="UP001497744"/>
    </source>
</evidence>
<dbReference type="AlphaFoldDB" id="A0AAV4LRN2"/>
<dbReference type="Proteomes" id="UP001497744">
    <property type="component" value="Unassembled WGS sequence"/>
</dbReference>
<dbReference type="GO" id="GO:0016787">
    <property type="term" value="F:hydrolase activity"/>
    <property type="evidence" value="ECO:0007669"/>
    <property type="project" value="UniProtKB-KW"/>
</dbReference>
<reference evidence="2 3" key="1">
    <citation type="submission" date="2021-06" db="EMBL/GenBank/DDBJ databases">
        <title>Genome sequence of Babesia caballi.</title>
        <authorList>
            <person name="Yamagishi J."/>
            <person name="Kidaka T."/>
            <person name="Ochi A."/>
        </authorList>
    </citation>
    <scope>NUCLEOTIDE SEQUENCE [LARGE SCALE GENOMIC DNA]</scope>
    <source>
        <strain evidence="2">USDA-D6B2</strain>
    </source>
</reference>
<organism evidence="2 3">
    <name type="scientific">Babesia caballi</name>
    <dbReference type="NCBI Taxonomy" id="5871"/>
    <lineage>
        <taxon>Eukaryota</taxon>
        <taxon>Sar</taxon>
        <taxon>Alveolata</taxon>
        <taxon>Apicomplexa</taxon>
        <taxon>Aconoidasida</taxon>
        <taxon>Piroplasmida</taxon>
        <taxon>Babesiidae</taxon>
        <taxon>Babesia</taxon>
    </lineage>
</organism>
<keyword evidence="2" id="KW-0378">Hydrolase</keyword>
<evidence type="ECO:0000256" key="1">
    <source>
        <dbReference type="SAM" id="MobiDB-lite"/>
    </source>
</evidence>
<evidence type="ECO:0000313" key="2">
    <source>
        <dbReference type="EMBL" id="GIX62821.1"/>
    </source>
</evidence>
<sequence length="433" mass="47310">MTEWWNIQEPKTLKAALELLTAIRTSQDLRNEVCHLFSTYINGHCNPNDAHERHPVHKLLDRVTELRARIIGKESFKYGEYDAFRKSLKSLHACGRKLDACENGGSACSLNIFGCAESVVDILVKILPKLYITLVGLLAKLWYRKKWLSQACNDKNGVLHQWFVQSYELHQSDKCPYSTVEKLPCGFGEADMQSEDRGHRIKGTVFELVDDYGSLRTLIVMMKNSKYAKLLPKSDLFNGTLEEICFKCTCVPRATKIHEPKLTNSRVKGAAVMTRGGRSRRSAEQKPPVPASVRSEPASNQDVAATAVVTTVETAPETTAPGSKTIHAVGKTMTGTRTDMNPELITDVMSRSDGSGPTNNGIMFLHSGNESYQSKGPYDSTIYNVIAPPQSNTGSNSAACGAAAGLLAVGCVGVGAAYVFDIGGFGSMVNSMF</sequence>
<comment type="caution">
    <text evidence="2">The sequence shown here is derived from an EMBL/GenBank/DDBJ whole genome shotgun (WGS) entry which is preliminary data.</text>
</comment>
<dbReference type="GeneID" id="94194302"/>
<protein>
    <submittedName>
        <fullName evidence="2">Alpha/beta hydrolase</fullName>
    </submittedName>
</protein>
<proteinExistence type="predicted"/>
<gene>
    <name evidence="2" type="ORF">BcabD6B2_22560</name>
</gene>